<feature type="transmembrane region" description="Helical" evidence="1">
    <location>
        <begin position="479"/>
        <end position="498"/>
    </location>
</feature>
<dbReference type="EMBL" id="BAAAPU010000003">
    <property type="protein sequence ID" value="GAA1970941.1"/>
    <property type="molecule type" value="Genomic_DNA"/>
</dbReference>
<keyword evidence="1" id="KW-0812">Transmembrane</keyword>
<feature type="transmembrane region" description="Helical" evidence="1">
    <location>
        <begin position="431"/>
        <end position="448"/>
    </location>
</feature>
<dbReference type="RefSeq" id="WP_344058737.1">
    <property type="nucleotide sequence ID" value="NZ_BAAAPU010000003.1"/>
</dbReference>
<reference evidence="2 3" key="1">
    <citation type="journal article" date="2019" name="Int. J. Syst. Evol. Microbiol.">
        <title>The Global Catalogue of Microorganisms (GCM) 10K type strain sequencing project: providing services to taxonomists for standard genome sequencing and annotation.</title>
        <authorList>
            <consortium name="The Broad Institute Genomics Platform"/>
            <consortium name="The Broad Institute Genome Sequencing Center for Infectious Disease"/>
            <person name="Wu L."/>
            <person name="Ma J."/>
        </authorList>
    </citation>
    <scope>NUCLEOTIDE SEQUENCE [LARGE SCALE GENOMIC DNA]</scope>
    <source>
        <strain evidence="2 3">JCM 15628</strain>
    </source>
</reference>
<accession>A0ABN2RL34</accession>
<feature type="transmembrane region" description="Helical" evidence="1">
    <location>
        <begin position="455"/>
        <end position="473"/>
    </location>
</feature>
<keyword evidence="1" id="KW-0472">Membrane</keyword>
<evidence type="ECO:0000313" key="3">
    <source>
        <dbReference type="Proteomes" id="UP001500013"/>
    </source>
</evidence>
<feature type="transmembrane region" description="Helical" evidence="1">
    <location>
        <begin position="9"/>
        <end position="27"/>
    </location>
</feature>
<evidence type="ECO:0008006" key="4">
    <source>
        <dbReference type="Google" id="ProtNLM"/>
    </source>
</evidence>
<name>A0ABN2RL34_9MICO</name>
<feature type="transmembrane region" description="Helical" evidence="1">
    <location>
        <begin position="65"/>
        <end position="88"/>
    </location>
</feature>
<keyword evidence="1" id="KW-1133">Transmembrane helix</keyword>
<sequence length="541" mass="56308">MESPVGRALLRLTGVSLVAVPLVALVAPRPVNVGHRWQVVVPVTVTLLVLAVVARLPAWTKNRRLPLVVSVAGGAVATFVGLMMRYHYGWDARVVLDMARTLQAGRPLSAADYDYLSLYPNNLPLLAIDRAGVAVAHGLSLAPDAVLIPLNGSCVAVTLYAVHDLVVRVAGRGPSLVAQLVTLLLVGASPWLAVPYTDFYSMPFVVGAVALAARALSPGPLPRRVGLWVLAVVAMSVGYAIKTTPVVIAIAAVLTAVVAIFDHDLAPRRRAGVIAACAASSVAFVALGLGLSTGATAASGVDAARMDASASPPLIWWIALGAAEGRTAQGEPTYGAYSQPMVDALEGRTPSEVSQYSADFLAQRRSERGLGGTLAFYGDKAAWNWGDGMFGAWWEGLDAAPGALAPATGPTGAVHELNGFHGWAYPVRADLTQALWLAVLLVAGGGLLRAPYRRGTVLLAVSVLGIASFTVLLQGRSRYLFAFVPVVVALAAVAHGWLPRLRPSTRSRARGVDRTDAAQSIESVSTASTAASAAGSPSRVI</sequence>
<proteinExistence type="predicted"/>
<gene>
    <name evidence="2" type="ORF">GCM10009817_08540</name>
</gene>
<evidence type="ECO:0000256" key="1">
    <source>
        <dbReference type="SAM" id="Phobius"/>
    </source>
</evidence>
<feature type="transmembrane region" description="Helical" evidence="1">
    <location>
        <begin position="272"/>
        <end position="291"/>
    </location>
</feature>
<feature type="transmembrane region" description="Helical" evidence="1">
    <location>
        <begin position="175"/>
        <end position="193"/>
    </location>
</feature>
<feature type="transmembrane region" description="Helical" evidence="1">
    <location>
        <begin position="39"/>
        <end position="58"/>
    </location>
</feature>
<feature type="transmembrane region" description="Helical" evidence="1">
    <location>
        <begin position="247"/>
        <end position="265"/>
    </location>
</feature>
<organism evidence="2 3">
    <name type="scientific">Terrabacter lapilli</name>
    <dbReference type="NCBI Taxonomy" id="436231"/>
    <lineage>
        <taxon>Bacteria</taxon>
        <taxon>Bacillati</taxon>
        <taxon>Actinomycetota</taxon>
        <taxon>Actinomycetes</taxon>
        <taxon>Micrococcales</taxon>
        <taxon>Intrasporangiaceae</taxon>
        <taxon>Terrabacter</taxon>
    </lineage>
</organism>
<feature type="transmembrane region" description="Helical" evidence="1">
    <location>
        <begin position="145"/>
        <end position="163"/>
    </location>
</feature>
<evidence type="ECO:0000313" key="2">
    <source>
        <dbReference type="EMBL" id="GAA1970941.1"/>
    </source>
</evidence>
<dbReference type="Proteomes" id="UP001500013">
    <property type="component" value="Unassembled WGS sequence"/>
</dbReference>
<comment type="caution">
    <text evidence="2">The sequence shown here is derived from an EMBL/GenBank/DDBJ whole genome shotgun (WGS) entry which is preliminary data.</text>
</comment>
<keyword evidence="3" id="KW-1185">Reference proteome</keyword>
<protein>
    <recommendedName>
        <fullName evidence="4">Dolichyl-phosphate-mannose-protein mannosyltransferase</fullName>
    </recommendedName>
</protein>